<organism evidence="1 2">
    <name type="scientific">Mycena indigotica</name>
    <dbReference type="NCBI Taxonomy" id="2126181"/>
    <lineage>
        <taxon>Eukaryota</taxon>
        <taxon>Fungi</taxon>
        <taxon>Dikarya</taxon>
        <taxon>Basidiomycota</taxon>
        <taxon>Agaricomycotina</taxon>
        <taxon>Agaricomycetes</taxon>
        <taxon>Agaricomycetidae</taxon>
        <taxon>Agaricales</taxon>
        <taxon>Marasmiineae</taxon>
        <taxon>Mycenaceae</taxon>
        <taxon>Mycena</taxon>
    </lineage>
</organism>
<name>A0A8H6T1S8_9AGAR</name>
<gene>
    <name evidence="1" type="ORF">MIND_00313600</name>
</gene>
<sequence length="227" mass="23801">MCSSLPIHLHISDPLTTRSPPGFVTLLFKSVACGHDASGFSYCNCLATLLKMQSHAISALFLALLTSLATATPTPTPEYLTVTALVGKNDRSSFECWALTPAFVKSNSTGTVGALSYAHLGATTSKSSYTLFAQHTDAGLHNAPAAQYVFIMTGSGVLSFPTDNGTFTGHYKISAGEILIAADVAGTSVQGHNSVWEAGTSAIQMPFADGIPSHTVLYDGGCRRPHM</sequence>
<dbReference type="OrthoDB" id="3223416at2759"/>
<protein>
    <recommendedName>
        <fullName evidence="3">Small secreted protein</fullName>
    </recommendedName>
</protein>
<evidence type="ECO:0000313" key="2">
    <source>
        <dbReference type="Proteomes" id="UP000636479"/>
    </source>
</evidence>
<proteinExistence type="predicted"/>
<keyword evidence="2" id="KW-1185">Reference proteome</keyword>
<dbReference type="EMBL" id="JACAZF010000003">
    <property type="protein sequence ID" value="KAF7309428.1"/>
    <property type="molecule type" value="Genomic_DNA"/>
</dbReference>
<comment type="caution">
    <text evidence="1">The sequence shown here is derived from an EMBL/GenBank/DDBJ whole genome shotgun (WGS) entry which is preliminary data.</text>
</comment>
<reference evidence="1" key="1">
    <citation type="submission" date="2020-05" db="EMBL/GenBank/DDBJ databases">
        <title>Mycena genomes resolve the evolution of fungal bioluminescence.</title>
        <authorList>
            <person name="Tsai I.J."/>
        </authorList>
    </citation>
    <scope>NUCLEOTIDE SEQUENCE</scope>
    <source>
        <strain evidence="1">171206Taipei</strain>
    </source>
</reference>
<evidence type="ECO:0000313" key="1">
    <source>
        <dbReference type="EMBL" id="KAF7309428.1"/>
    </source>
</evidence>
<dbReference type="GeneID" id="59342509"/>
<accession>A0A8H6T1S8</accession>
<evidence type="ECO:0008006" key="3">
    <source>
        <dbReference type="Google" id="ProtNLM"/>
    </source>
</evidence>
<dbReference type="AlphaFoldDB" id="A0A8H6T1S8"/>
<dbReference type="RefSeq" id="XP_037222878.1">
    <property type="nucleotide sequence ID" value="XM_037359993.1"/>
</dbReference>
<dbReference type="Proteomes" id="UP000636479">
    <property type="component" value="Unassembled WGS sequence"/>
</dbReference>